<feature type="transmembrane region" description="Helical" evidence="3">
    <location>
        <begin position="146"/>
        <end position="165"/>
    </location>
</feature>
<dbReference type="Pfam" id="PF00313">
    <property type="entry name" value="CSD"/>
    <property type="match status" value="1"/>
</dbReference>
<evidence type="ECO:0000256" key="2">
    <source>
        <dbReference type="SAM" id="MobiDB-lite"/>
    </source>
</evidence>
<evidence type="ECO:0000313" key="6">
    <source>
        <dbReference type="Proteomes" id="UP000321485"/>
    </source>
</evidence>
<dbReference type="Pfam" id="PF06961">
    <property type="entry name" value="DUF1294"/>
    <property type="match status" value="1"/>
</dbReference>
<evidence type="ECO:0000256" key="1">
    <source>
        <dbReference type="RuleBase" id="RU000408"/>
    </source>
</evidence>
<protein>
    <submittedName>
        <fullName evidence="5">Uncharacterized membrane protein YsdA (DUF1294 family)</fullName>
    </submittedName>
</protein>
<dbReference type="EMBL" id="VJWE01000012">
    <property type="protein sequence ID" value="TWG38059.1"/>
    <property type="molecule type" value="Genomic_DNA"/>
</dbReference>
<evidence type="ECO:0000259" key="4">
    <source>
        <dbReference type="PROSITE" id="PS51857"/>
    </source>
</evidence>
<dbReference type="PROSITE" id="PS00352">
    <property type="entry name" value="CSD_1"/>
    <property type="match status" value="1"/>
</dbReference>
<dbReference type="GO" id="GO:0003676">
    <property type="term" value="F:nucleic acid binding"/>
    <property type="evidence" value="ECO:0007669"/>
    <property type="project" value="InterPro"/>
</dbReference>
<dbReference type="CDD" id="cd04458">
    <property type="entry name" value="CSP_CDS"/>
    <property type="match status" value="1"/>
</dbReference>
<dbReference type="InterPro" id="IPR010718">
    <property type="entry name" value="DUF1294"/>
</dbReference>
<accession>A0A561XPM5</accession>
<keyword evidence="3" id="KW-1133">Transmembrane helix</keyword>
<organism evidence="5 6">
    <name type="scientific">Acidovorax delafieldii</name>
    <name type="common">Pseudomonas delafieldii</name>
    <dbReference type="NCBI Taxonomy" id="47920"/>
    <lineage>
        <taxon>Bacteria</taxon>
        <taxon>Pseudomonadati</taxon>
        <taxon>Pseudomonadota</taxon>
        <taxon>Betaproteobacteria</taxon>
        <taxon>Burkholderiales</taxon>
        <taxon>Comamonadaceae</taxon>
        <taxon>Acidovorax</taxon>
    </lineage>
</organism>
<comment type="subcellular location">
    <subcellularLocation>
        <location evidence="1">Cytoplasm</location>
    </subcellularLocation>
</comment>
<dbReference type="PROSITE" id="PS51857">
    <property type="entry name" value="CSD_2"/>
    <property type="match status" value="1"/>
</dbReference>
<dbReference type="Gene3D" id="2.40.50.140">
    <property type="entry name" value="Nucleic acid-binding proteins"/>
    <property type="match status" value="1"/>
</dbReference>
<dbReference type="GeneID" id="51111064"/>
<sequence length="234" mass="25619">MQKQGTVVRWDASRAFGFIRSPDTSADVFFHVRDYRGTTPPREGLAVVYEEIHVGGKGPRAMAVLPTAHAGGAFQPRSTAPTPPPPAHPARRAPAQRAGQPQAPRRRRPVAAIEPTTPTGSALIRLLMLGWAGLLGWGLWAGRLPWWVLGAAVAVNLLTFLVYAIDKSAAQNGRWRTKESHLHLLSLAGGWPGAWWAQQWLRHKSRKAEFRAVYWATVVLHCAALGAWLGGWLG</sequence>
<dbReference type="InterPro" id="IPR011129">
    <property type="entry name" value="CSD"/>
</dbReference>
<comment type="caution">
    <text evidence="5">The sequence shown here is derived from an EMBL/GenBank/DDBJ whole genome shotgun (WGS) entry which is preliminary data.</text>
</comment>
<dbReference type="InterPro" id="IPR012340">
    <property type="entry name" value="NA-bd_OB-fold"/>
</dbReference>
<feature type="region of interest" description="Disordered" evidence="2">
    <location>
        <begin position="72"/>
        <end position="114"/>
    </location>
</feature>
<dbReference type="InterPro" id="IPR002059">
    <property type="entry name" value="CSP_DNA-bd"/>
</dbReference>
<dbReference type="SUPFAM" id="SSF50249">
    <property type="entry name" value="Nucleic acid-binding proteins"/>
    <property type="match status" value="1"/>
</dbReference>
<dbReference type="Proteomes" id="UP000321485">
    <property type="component" value="Unassembled WGS sequence"/>
</dbReference>
<keyword evidence="3" id="KW-0472">Membrane</keyword>
<feature type="transmembrane region" description="Helical" evidence="3">
    <location>
        <begin position="122"/>
        <end position="140"/>
    </location>
</feature>
<gene>
    <name evidence="5" type="ORF">ATF69_1997</name>
</gene>
<feature type="transmembrane region" description="Helical" evidence="3">
    <location>
        <begin position="212"/>
        <end position="233"/>
    </location>
</feature>
<feature type="compositionally biased region" description="Low complexity" evidence="2">
    <location>
        <begin position="92"/>
        <end position="103"/>
    </location>
</feature>
<dbReference type="SMART" id="SM00357">
    <property type="entry name" value="CSP"/>
    <property type="match status" value="1"/>
</dbReference>
<dbReference type="RefSeq" id="WP_146870817.1">
    <property type="nucleotide sequence ID" value="NZ_VJWE01000012.1"/>
</dbReference>
<name>A0A561XPM5_ACIDE</name>
<keyword evidence="3" id="KW-0812">Transmembrane</keyword>
<evidence type="ECO:0000256" key="3">
    <source>
        <dbReference type="SAM" id="Phobius"/>
    </source>
</evidence>
<dbReference type="GO" id="GO:0005829">
    <property type="term" value="C:cytosol"/>
    <property type="evidence" value="ECO:0007669"/>
    <property type="project" value="UniProtKB-ARBA"/>
</dbReference>
<evidence type="ECO:0000313" key="5">
    <source>
        <dbReference type="EMBL" id="TWG38059.1"/>
    </source>
</evidence>
<proteinExistence type="predicted"/>
<dbReference type="AlphaFoldDB" id="A0A561XPM5"/>
<dbReference type="InterPro" id="IPR019844">
    <property type="entry name" value="CSD_CS"/>
</dbReference>
<feature type="domain" description="CSD" evidence="4">
    <location>
        <begin position="2"/>
        <end position="66"/>
    </location>
</feature>
<reference evidence="5 6" key="1">
    <citation type="journal article" date="2015" name="Stand. Genomic Sci.">
        <title>Genomic Encyclopedia of Bacterial and Archaeal Type Strains, Phase III: the genomes of soil and plant-associated and newly described type strains.</title>
        <authorList>
            <person name="Whitman W.B."/>
            <person name="Woyke T."/>
            <person name="Klenk H.P."/>
            <person name="Zhou Y."/>
            <person name="Lilburn T.G."/>
            <person name="Beck B.J."/>
            <person name="De Vos P."/>
            <person name="Vandamme P."/>
            <person name="Eisen J.A."/>
            <person name="Garrity G."/>
            <person name="Hugenholtz P."/>
            <person name="Kyrpides N.C."/>
        </authorList>
    </citation>
    <scope>NUCLEOTIDE SEQUENCE [LARGE SCALE GENOMIC DNA]</scope>
    <source>
        <strain evidence="5 6">DSM 64</strain>
    </source>
</reference>